<dbReference type="PANTHER" id="PTHR46612:SF1">
    <property type="entry name" value="XYLOSIDE XYLOSYLTRANSFERASE 1"/>
    <property type="match status" value="1"/>
</dbReference>
<protein>
    <recommendedName>
        <fullName evidence="3">Xyloside xylosyltransferase 1</fullName>
    </recommendedName>
</protein>
<dbReference type="PhylomeDB" id="B3RSX0"/>
<name>B3RSX0_TRIAD</name>
<reference evidence="1 2" key="1">
    <citation type="journal article" date="2008" name="Nature">
        <title>The Trichoplax genome and the nature of placozoans.</title>
        <authorList>
            <person name="Srivastava M."/>
            <person name="Begovic E."/>
            <person name="Chapman J."/>
            <person name="Putnam N.H."/>
            <person name="Hellsten U."/>
            <person name="Kawashima T."/>
            <person name="Kuo A."/>
            <person name="Mitros T."/>
            <person name="Salamov A."/>
            <person name="Carpenter M.L."/>
            <person name="Signorovitch A.Y."/>
            <person name="Moreno M.A."/>
            <person name="Kamm K."/>
            <person name="Grimwood J."/>
            <person name="Schmutz J."/>
            <person name="Shapiro H."/>
            <person name="Grigoriev I.V."/>
            <person name="Buss L.W."/>
            <person name="Schierwater B."/>
            <person name="Dellaporta S.L."/>
            <person name="Rokhsar D.S."/>
        </authorList>
    </citation>
    <scope>NUCLEOTIDE SEQUENCE [LARGE SCALE GENOMIC DNA]</scope>
    <source>
        <strain evidence="1 2">Grell-BS-1999</strain>
    </source>
</reference>
<dbReference type="OMA" id="HMEYNDM"/>
<gene>
    <name evidence="1" type="ORF">TRIADDRAFT_50070</name>
</gene>
<dbReference type="KEGG" id="tad:TRIADDRAFT_50070"/>
<dbReference type="InterPro" id="IPR042465">
    <property type="entry name" value="XXLT1"/>
</dbReference>
<dbReference type="Gene3D" id="3.90.550.10">
    <property type="entry name" value="Spore Coat Polysaccharide Biosynthesis Protein SpsA, Chain A"/>
    <property type="match status" value="1"/>
</dbReference>
<dbReference type="PANTHER" id="PTHR46612">
    <property type="entry name" value="XYLOSIDE XYLOSYLTRANSFERASE 1"/>
    <property type="match status" value="1"/>
</dbReference>
<dbReference type="SUPFAM" id="SSF53448">
    <property type="entry name" value="Nucleotide-diphospho-sugar transferases"/>
    <property type="match status" value="1"/>
</dbReference>
<dbReference type="InParanoid" id="B3RSX0"/>
<dbReference type="EMBL" id="DS985243">
    <property type="protein sequence ID" value="EDV27122.1"/>
    <property type="molecule type" value="Genomic_DNA"/>
</dbReference>
<proteinExistence type="predicted"/>
<dbReference type="Pfam" id="PF01501">
    <property type="entry name" value="Glyco_transf_8"/>
    <property type="match status" value="1"/>
</dbReference>
<dbReference type="InterPro" id="IPR029044">
    <property type="entry name" value="Nucleotide-diphossugar_trans"/>
</dbReference>
<evidence type="ECO:0008006" key="3">
    <source>
        <dbReference type="Google" id="ProtNLM"/>
    </source>
</evidence>
<sequence length="171" mass="20288">MDSDLKFTTDIRNLFNLFHEFQPNNIIGIGRESQPVYRHVFWQYRHENPKTRVGDPPPHGLTGFNSGVLLLDLERMRKSKLFGQVLDENLPENLAKKYHFRGHLGDQDLYTLLHMEYNDMFYVLPCTWNRQLCTYWRDHGYKDVFDLYFKCDGKINVYHGNCNTPIPDNEG</sequence>
<dbReference type="GO" id="GO:0035252">
    <property type="term" value="F:UDP-xylosyltransferase activity"/>
    <property type="evidence" value="ECO:0007669"/>
    <property type="project" value="InterPro"/>
</dbReference>
<keyword evidence="2" id="KW-1185">Reference proteome</keyword>
<dbReference type="OrthoDB" id="411524at2759"/>
<dbReference type="STRING" id="10228.B3RSX0"/>
<dbReference type="RefSeq" id="XP_002111118.1">
    <property type="nucleotide sequence ID" value="XM_002111082.1"/>
</dbReference>
<dbReference type="GeneID" id="6752331"/>
<dbReference type="eggNOG" id="KOG3765">
    <property type="taxonomic scope" value="Eukaryota"/>
</dbReference>
<dbReference type="Proteomes" id="UP000009022">
    <property type="component" value="Unassembled WGS sequence"/>
</dbReference>
<dbReference type="InterPro" id="IPR002495">
    <property type="entry name" value="Glyco_trans_8"/>
</dbReference>
<dbReference type="HOGENOM" id="CLU_048175_1_1_1"/>
<accession>B3RSX0</accession>
<evidence type="ECO:0000313" key="1">
    <source>
        <dbReference type="EMBL" id="EDV27122.1"/>
    </source>
</evidence>
<organism evidence="1 2">
    <name type="scientific">Trichoplax adhaerens</name>
    <name type="common">Trichoplax reptans</name>
    <dbReference type="NCBI Taxonomy" id="10228"/>
    <lineage>
        <taxon>Eukaryota</taxon>
        <taxon>Metazoa</taxon>
        <taxon>Placozoa</taxon>
        <taxon>Uniplacotomia</taxon>
        <taxon>Trichoplacea</taxon>
        <taxon>Trichoplacidae</taxon>
        <taxon>Trichoplax</taxon>
    </lineage>
</organism>
<dbReference type="CTD" id="6752331"/>
<dbReference type="AlphaFoldDB" id="B3RSX0"/>
<evidence type="ECO:0000313" key="2">
    <source>
        <dbReference type="Proteomes" id="UP000009022"/>
    </source>
</evidence>